<dbReference type="Gene3D" id="2.80.10.50">
    <property type="match status" value="1"/>
</dbReference>
<name>A0A8H7EYU3_AGABI</name>
<sequence>MTDAYIKCNVLAVQDGRTTPGANIIVTDPFSTQTGASVWHYEFDNMLINRRSRLALSVHKFNATSGVSIGTKVVQEQVNTSSTEMVQQWNYFAGSGQIHPSFAGDLCVTAGRQLNKGIATIERCVAGRVEQGWTVTRLPSS</sequence>
<dbReference type="EMBL" id="JABXXO010000011">
    <property type="protein sequence ID" value="KAF7763724.1"/>
    <property type="molecule type" value="Genomic_DNA"/>
</dbReference>
<evidence type="ECO:0000313" key="2">
    <source>
        <dbReference type="Proteomes" id="UP000629468"/>
    </source>
</evidence>
<comment type="caution">
    <text evidence="1">The sequence shown here is derived from an EMBL/GenBank/DDBJ whole genome shotgun (WGS) entry which is preliminary data.</text>
</comment>
<evidence type="ECO:0008006" key="3">
    <source>
        <dbReference type="Google" id="ProtNLM"/>
    </source>
</evidence>
<reference evidence="1 2" key="1">
    <citation type="journal article" name="Sci. Rep.">
        <title>Telomere-to-telomere assembled and centromere annotated genomes of the two main subspecies of the button mushroom Agaricus bisporus reveal especially polymorphic chromosome ends.</title>
        <authorList>
            <person name="Sonnenberg A.S.M."/>
            <person name="Sedaghat-Telgerd N."/>
            <person name="Lavrijssen B."/>
            <person name="Ohm R.A."/>
            <person name="Hendrickx P.M."/>
            <person name="Scholtmeijer K."/>
            <person name="Baars J.J.P."/>
            <person name="van Peer A."/>
        </authorList>
    </citation>
    <scope>NUCLEOTIDE SEQUENCE [LARGE SCALE GENOMIC DNA]</scope>
    <source>
        <strain evidence="1 2">H119_p4</strain>
    </source>
</reference>
<dbReference type="Proteomes" id="UP000629468">
    <property type="component" value="Unassembled WGS sequence"/>
</dbReference>
<dbReference type="InterPro" id="IPR035992">
    <property type="entry name" value="Ricin_B-like_lectins"/>
</dbReference>
<dbReference type="SUPFAM" id="SSF50370">
    <property type="entry name" value="Ricin B-like lectins"/>
    <property type="match status" value="1"/>
</dbReference>
<evidence type="ECO:0000313" key="1">
    <source>
        <dbReference type="EMBL" id="KAF7763724.1"/>
    </source>
</evidence>
<dbReference type="AlphaFoldDB" id="A0A8H7EYU3"/>
<protein>
    <recommendedName>
        <fullName evidence="3">Ricin B lectin domain-containing protein</fullName>
    </recommendedName>
</protein>
<dbReference type="PROSITE" id="PS50231">
    <property type="entry name" value="RICIN_B_LECTIN"/>
    <property type="match status" value="1"/>
</dbReference>
<gene>
    <name evidence="1" type="ORF">Agabi119p4_8261</name>
</gene>
<proteinExistence type="predicted"/>
<accession>A0A8H7EYU3</accession>
<organism evidence="1 2">
    <name type="scientific">Agaricus bisporus var. burnettii</name>
    <dbReference type="NCBI Taxonomy" id="192524"/>
    <lineage>
        <taxon>Eukaryota</taxon>
        <taxon>Fungi</taxon>
        <taxon>Dikarya</taxon>
        <taxon>Basidiomycota</taxon>
        <taxon>Agaricomycotina</taxon>
        <taxon>Agaricomycetes</taxon>
        <taxon>Agaricomycetidae</taxon>
        <taxon>Agaricales</taxon>
        <taxon>Agaricineae</taxon>
        <taxon>Agaricaceae</taxon>
        <taxon>Agaricus</taxon>
    </lineage>
</organism>